<gene>
    <name evidence="2" type="ORF">SAMN04488028_101177</name>
</gene>
<keyword evidence="3" id="KW-1185">Reference proteome</keyword>
<sequence length="3191" mass="339527">MEPKYKNNPVKALQFVKKNMTPIHLAHHMKQFLLASILCITTASLLAQTGPAGLGTTDGSSTLELWLRADQGISTIDNKVQTWSDWSGNGRDMTQTNATRRPSFNTAAVDINEHPTVDFVASSNSYMQGASTQDFFGLSGDDPTQTGDVFVIFKQPSTNSGYVMQFPRTTGNASFFTLLSNGGDGTPADNNKLNDVQVFVRNSAGGFDVQSSHNDPTQDNIFTVNNFHLARMGFDPSTNDFWLYNNDELINSETTANTISYDGETGNGPSRLGSSGSGSYYDGEIAEVFLFSERLDDTKYIIVQNYLNARYGLATANDFYAGDLEVNSEHTYGVFGIGKATGATALSTSTSEGLQLTANSGLDDGDYVFAGHKTINNALLESDIAGIGGASPARMQRVWYIDQTDTGTPLTVDITFNLDEAGIPDVALANASNYKLISRSTANSGNWSDAGGTVSIDDVNNTISFSGVTLTDDFYTVATEDNTLSPLGDVQQTWYSFQTGAWGDPNSWTLDGATTPLFDNPNNEVPGSADKVIITAGRTISMYQQDGSTILDNVSVQSLALRSSGRLNLLTSTGNNFTTISGAGTLSLQGSPNVDNSAFLENLPEGDYSAFADQLLGGTITLNTASTGIPFLLNQDLSTGIITDPNGAVSRSLTINMDNSTDLVILQRDLYLTRNLNLTQGQLQIHRNNGETYTDVSFSDANLTIDVVNNVSIAASASLTTGDANQRHQFNSYGNFSINGPANFTQRTSANLTSTATDGIVDLNFLNTEKDQLLTCNAIANFYRIKIDKESAAHTLSITASADGNFNLYGRANYSVDSDLSYGGTNNNAFALVTGTAKLGSNVNFTLNQGGNYSISSSAQLWVDGAEIIKTSGSALVPYGQFKISAGIAEFLVQSGITIRDAGGIEVTGGTLYANQIRTSIQASDDIGSYTQSGGHVYVNGGSGTGPSGTFGGGTQPDYFVFCLPEAANVFRMSGGTLEIQRSNYNTTSSTGTANDEDATDDLGGGIFINSAPQNIEVTGGTVIMNMDNTVPFKVVSKAPFYDVIMTNSGGGAINDADGNTTVNVKTTDDNIVFLAGGQSGDGSGADVIMQAQPLVVLNDLTIGDGTNPVRFDHLGQDVTIGRNFTISENAEYYFGVGLLPIDLPGGNASVPASHQNTTTFNSSISGSLVVSNLIDDGEPNNEQLFHNVVINKEEDAVLTLVAPNKVSGNLNAFRIPELGSIRVESGTFSQGIQSMRFYGDVYNASTLGVFESGVTPNNALLKFRANDFTINTEPGAVFGNFRLNSGTGIVTLDNDVTIKRLQYQYGRLNIGSNKLIVEELDLAVSTNQADYSSCAGCLSVEDMIITNGKASDGGLSLRITEVANPAGAVGNNINGNATLDALDDDDFLFPLGIGTSGDASSKYTPVLLSLSSIGDLGEDGEAYITINPVQGELKTTDISTGEGLTYYWRIRTEGFDAAPTLDYVQFFGNNDDDPSAGANLASYVSGKVEDGGDYTRSSETHTVVTPSNPAFENTDYSILFDGDGSGFTLTNTNFTAGDAARFIGSPDIFYTKLNSRRNWNDQTKWTHNADGSGGGNNGYPQAGDIAVIQSYGNANQNHWVNANVDIEIAELRYDASAGGYPPRLWVTKNDADLNLGLVSGEGDLYLEVTAANSPQFTGETDLGTWSDEPNSSFTYQVTSNNNTVNMMSNVEVYPRLRIEAEGGTNRVLQTSIPITIKQDVRIDRGSNWRLNHDTHIQGDLRISWQDNSGCSVEIGDDREVTITLDSDLKLENGNGSGAASFTVENNNLNSYRHTILLAGNVEIETGLTGSSSLNLYNGTGTNNNAILEFTGSESKTLINNSSASVTPNLYRMVMNKGTDNTSSFAVNNTVTFPLPSEIGEQPIEIVNGTLILDDSGIDITLTDASTGDFNLPNLSNPDASSGSGGLEIKNGLLKIEGDDTGLILDGSLILSGGSLDMNTGVGNGNNYIEYSASNNASIEVNNAASTLQVGSQIRRGFFSEAGILDLTITDGTVSIGAGTKGDYRRGMLEVINTGSNLTFTGGQLIFVNQNGATANSALKASLLLEPDTYDLTGSTILIDLLENTNSNFSINSNIPLYNLTLQSTIGSESEVIQLKTRDLTIEGDLTLSSDVEFRSNNLDLTLYSNMTINDNAVYTAGINKTTFDVDAGTVTLGGTNSSTIEFYDFEKTGTGTLSLETSIEISGATFDLSEGTLADNDNTIDFIGQSMVNNGIHTSNSNLVDSGIRFKRTNSEQTLSTSGEGVFGNLTISNENGVALPDANQDFQINNNLTLDEGIFDIGPALLLFTSTGTITNGEGNGASLLDFGEQNQIQTNSSIIDFGMEKEFAANSTTNFVFPVGEGNRYTPVIVDFAGGNSGSTLGKLRIRPRNAVAPIMLSEEQSIQDAILQYHWLINATDLTDFNANIIASYDDDVIGTDSEDTYRGARAIFTDPNLAVQNPFPDSDGDGMIESDPDPDDNVDDALNTITFPIATETDFSGEYFAGDPATIPDAFEALIFDANGATSGNHNVAENYFYDQNSDGIYNGTDVRQTDLNAVIGGAIEIASGKTLVLNTNNISFSRLILPVDGILEIDGTNGHILGQVSGSGTIRINSDGTTAALPAGDYLNFFDCTGGALEYGGSGDYTIMVETNEVRQLTLNGSGTKTFVSNSDINICENLIVNEGILNLADDKEFTVGEDFILNDGTVNMASDAVFEVNGDVNLVAGTLTTANDSYFDLYGDLSQSTTNITTSTGGTSTVSFLGSTTQTITGDFSIFNVVINNSAAGNAIVLTGGTTLQINGNLSLVDGIIVTDNTVFKSGVFSIDNILSFSTSATYTGGSAISHVDGVVKKINLLANSSFTFPTGDNGIFAPTVVNEDATGGSDWTARYVNIDPTGFLSNNVSNIGTTEVSINEFWVVHSSAVQSATIGMTYGPQSDVLIPTETTVVSILDNIGGGNGVDNDDTWADMGRGGLSSGASTSAGTITANTKNNTSLSFYTLGGQTADALPVELISFDAELITKSVKINWTTASELNNDRFEIERSADGESFEYIGQVAGNGTINEEIQYSYIDEQPYFGVAYYRLIQIDYDGTETIYGPVKIDNDQFKQGIDVVLYPNPTPSDQINIRLNSGDENSKIAITIFNTTGHMVYQQIYDAQLGQQNIEIKPHGHLETGLYHVRVQQKNQQVMKKLIVK</sequence>
<feature type="domain" description="Secretion system C-terminal sorting" evidence="1">
    <location>
        <begin position="3111"/>
        <end position="3190"/>
    </location>
</feature>
<reference evidence="3" key="1">
    <citation type="submission" date="2016-11" db="EMBL/GenBank/DDBJ databases">
        <authorList>
            <person name="Varghese N."/>
            <person name="Submissions S."/>
        </authorList>
    </citation>
    <scope>NUCLEOTIDE SEQUENCE [LARGE SCALE GENOMIC DNA]</scope>
    <source>
        <strain evidence="3">DSM 26134</strain>
    </source>
</reference>
<dbReference type="EMBL" id="FRAA01000001">
    <property type="protein sequence ID" value="SHJ45537.1"/>
    <property type="molecule type" value="Genomic_DNA"/>
</dbReference>
<organism evidence="2 3">
    <name type="scientific">Reichenbachiella agariperforans</name>
    <dbReference type="NCBI Taxonomy" id="156994"/>
    <lineage>
        <taxon>Bacteria</taxon>
        <taxon>Pseudomonadati</taxon>
        <taxon>Bacteroidota</taxon>
        <taxon>Cytophagia</taxon>
        <taxon>Cytophagales</taxon>
        <taxon>Reichenbachiellaceae</taxon>
        <taxon>Reichenbachiella</taxon>
    </lineage>
</organism>
<evidence type="ECO:0000313" key="2">
    <source>
        <dbReference type="EMBL" id="SHJ45537.1"/>
    </source>
</evidence>
<dbReference type="Proteomes" id="UP000184474">
    <property type="component" value="Unassembled WGS sequence"/>
</dbReference>
<dbReference type="STRING" id="156994.SAMN04488028_101177"/>
<accession>A0A1M6JFS5</accession>
<name>A0A1M6JFS5_REIAG</name>
<protein>
    <submittedName>
        <fullName evidence="2">Por secretion system C-terminal sorting domain-containing protein</fullName>
    </submittedName>
</protein>
<dbReference type="InterPro" id="IPR026444">
    <property type="entry name" value="Secre_tail"/>
</dbReference>
<evidence type="ECO:0000259" key="1">
    <source>
        <dbReference type="Pfam" id="PF18962"/>
    </source>
</evidence>
<dbReference type="NCBIfam" id="TIGR04183">
    <property type="entry name" value="Por_Secre_tail"/>
    <property type="match status" value="1"/>
</dbReference>
<evidence type="ECO:0000313" key="3">
    <source>
        <dbReference type="Proteomes" id="UP000184474"/>
    </source>
</evidence>
<dbReference type="Pfam" id="PF18962">
    <property type="entry name" value="Por_Secre_tail"/>
    <property type="match status" value="1"/>
</dbReference>
<proteinExistence type="predicted"/>